<dbReference type="PROSITE" id="PS50893">
    <property type="entry name" value="ABC_TRANSPORTER_2"/>
    <property type="match status" value="1"/>
</dbReference>
<dbReference type="Proteomes" id="UP000251647">
    <property type="component" value="Unassembled WGS sequence"/>
</dbReference>
<evidence type="ECO:0000256" key="4">
    <source>
        <dbReference type="ARBA" id="ARBA00022741"/>
    </source>
</evidence>
<dbReference type="GO" id="GO:0015420">
    <property type="term" value="F:ABC-type vitamin B12 transporter activity"/>
    <property type="evidence" value="ECO:0007669"/>
    <property type="project" value="UniProtKB-UniRule"/>
</dbReference>
<dbReference type="HAMAP" id="MF_01005">
    <property type="entry name" value="BtuD"/>
    <property type="match status" value="1"/>
</dbReference>
<dbReference type="Gene3D" id="3.40.50.300">
    <property type="entry name" value="P-loop containing nucleotide triphosphate hydrolases"/>
    <property type="match status" value="1"/>
</dbReference>
<dbReference type="AlphaFoldDB" id="A0A2X1Y9W2"/>
<dbReference type="InterPro" id="IPR003439">
    <property type="entry name" value="ABC_transporter-like_ATP-bd"/>
</dbReference>
<dbReference type="InterPro" id="IPR027417">
    <property type="entry name" value="P-loop_NTPase"/>
</dbReference>
<accession>A0A2X1Y9W2</accession>
<comment type="subunit">
    <text evidence="8">The complex is composed of two ATP-binding proteins (BtuD), two transmembrane proteins (BtuC) and a solute-binding protein (BtuF).</text>
</comment>
<sequence length="254" mass="27840">MMLLHAKNLALPPRLLPMSFSIKGGDIVHLIGPNGSGKSTVMSLLSGLEIGQGDVFLDECSVAQLDLTSLAHIRSYLTQQDKPAFAMRVYQYMSLTIAMFADLTDKQVNTAVDEIANKLNISDKLTRNIQSLSGGEWQRVRIATALLQVDSRINPDAKLLLLDEPAAALDVGQEAALYRILRQVADQGIAVVVANHDLNRTLREADTVLVLKNGSCVAKGAPKQVMTESLLHRVFQTPIKRIVHQGQDCLLFME</sequence>
<dbReference type="CDD" id="cd03214">
    <property type="entry name" value="ABC_Iron-Siderophores_B12_Hemin"/>
    <property type="match status" value="1"/>
</dbReference>
<evidence type="ECO:0000256" key="6">
    <source>
        <dbReference type="ARBA" id="ARBA00022967"/>
    </source>
</evidence>
<evidence type="ECO:0000256" key="2">
    <source>
        <dbReference type="ARBA" id="ARBA00022475"/>
    </source>
</evidence>
<dbReference type="GO" id="GO:0016887">
    <property type="term" value="F:ATP hydrolysis activity"/>
    <property type="evidence" value="ECO:0007669"/>
    <property type="project" value="InterPro"/>
</dbReference>
<dbReference type="PANTHER" id="PTHR42734">
    <property type="entry name" value="METAL TRANSPORT SYSTEM ATP-BINDING PROTEIN TM_0124-RELATED"/>
    <property type="match status" value="1"/>
</dbReference>
<evidence type="ECO:0000256" key="3">
    <source>
        <dbReference type="ARBA" id="ARBA00022519"/>
    </source>
</evidence>
<dbReference type="InterPro" id="IPR050153">
    <property type="entry name" value="Metal_Ion_Import_ABC"/>
</dbReference>
<dbReference type="GO" id="GO:0005886">
    <property type="term" value="C:plasma membrane"/>
    <property type="evidence" value="ECO:0007669"/>
    <property type="project" value="UniProtKB-SubCell"/>
</dbReference>
<reference evidence="10 11" key="1">
    <citation type="submission" date="2018-06" db="EMBL/GenBank/DDBJ databases">
        <authorList>
            <consortium name="Pathogen Informatics"/>
            <person name="Doyle S."/>
        </authorList>
    </citation>
    <scope>NUCLEOTIDE SEQUENCE [LARGE SCALE GENOMIC DNA]</scope>
    <source>
        <strain evidence="10 11">NCTC11647</strain>
    </source>
</reference>
<comment type="function">
    <text evidence="8">Part of the ABC transporter complex BtuCDF involved in vitamin B12 import. Responsible for energy coupling to the transport system.</text>
</comment>
<dbReference type="SUPFAM" id="SSF52540">
    <property type="entry name" value="P-loop containing nucleoside triphosphate hydrolases"/>
    <property type="match status" value="1"/>
</dbReference>
<comment type="subcellular location">
    <subcellularLocation>
        <location evidence="8">Cell membrane</location>
        <topology evidence="8">Peripheral membrane protein</topology>
    </subcellularLocation>
</comment>
<name>A0A2X1Y9W2_PHODM</name>
<dbReference type="EMBL" id="UATL01000001">
    <property type="protein sequence ID" value="SPY28485.1"/>
    <property type="molecule type" value="Genomic_DNA"/>
</dbReference>
<comment type="catalytic activity">
    <reaction evidence="8">
        <text>an R-cob(III)alamin(out) + ATP + H2O = an R-cob(III)alamin(in) + ADP + phosphate + H(+)</text>
        <dbReference type="Rhea" id="RHEA:17873"/>
        <dbReference type="ChEBI" id="CHEBI:15377"/>
        <dbReference type="ChEBI" id="CHEBI:15378"/>
        <dbReference type="ChEBI" id="CHEBI:30616"/>
        <dbReference type="ChEBI" id="CHEBI:43474"/>
        <dbReference type="ChEBI" id="CHEBI:140785"/>
        <dbReference type="ChEBI" id="CHEBI:456216"/>
        <dbReference type="EC" id="7.6.2.8"/>
    </reaction>
</comment>
<dbReference type="PANTHER" id="PTHR42734:SF18">
    <property type="entry name" value="VITAMIN B12 IMPORT ATP-BINDING PROTEIN BTUD"/>
    <property type="match status" value="1"/>
</dbReference>
<gene>
    <name evidence="8 10" type="primary">btuD</name>
    <name evidence="10" type="ORF">NCTC11647_01576</name>
</gene>
<evidence type="ECO:0000313" key="10">
    <source>
        <dbReference type="EMBL" id="SPY28485.1"/>
    </source>
</evidence>
<feature type="domain" description="ABC transporter" evidence="9">
    <location>
        <begin position="4"/>
        <end position="238"/>
    </location>
</feature>
<evidence type="ECO:0000256" key="7">
    <source>
        <dbReference type="ARBA" id="ARBA00023136"/>
    </source>
</evidence>
<evidence type="ECO:0000259" key="9">
    <source>
        <dbReference type="PROSITE" id="PS50893"/>
    </source>
</evidence>
<dbReference type="InterPro" id="IPR017871">
    <property type="entry name" value="ABC_transporter-like_CS"/>
</dbReference>
<dbReference type="GO" id="GO:0005524">
    <property type="term" value="F:ATP binding"/>
    <property type="evidence" value="ECO:0007669"/>
    <property type="project" value="UniProtKB-KW"/>
</dbReference>
<dbReference type="EC" id="7.6.2.8" evidence="8"/>
<keyword evidence="1 8" id="KW-0813">Transport</keyword>
<keyword evidence="4 8" id="KW-0547">Nucleotide-binding</keyword>
<protein>
    <recommendedName>
        <fullName evidence="8">Vitamin B12 import ATP-binding protein BtuD</fullName>
        <ecNumber evidence="8">7.6.2.8</ecNumber>
    </recommendedName>
    <alternativeName>
        <fullName evidence="8">Vitamin B12-transporting ATPase</fullName>
    </alternativeName>
</protein>
<dbReference type="SMART" id="SM00382">
    <property type="entry name" value="AAA"/>
    <property type="match status" value="1"/>
</dbReference>
<evidence type="ECO:0000313" key="11">
    <source>
        <dbReference type="Proteomes" id="UP000251647"/>
    </source>
</evidence>
<dbReference type="InterPro" id="IPR003593">
    <property type="entry name" value="AAA+_ATPase"/>
</dbReference>
<feature type="binding site" evidence="8">
    <location>
        <begin position="32"/>
        <end position="39"/>
    </location>
    <ligand>
        <name>ATP</name>
        <dbReference type="ChEBI" id="CHEBI:30616"/>
    </ligand>
</feature>
<keyword evidence="5 8" id="KW-0067">ATP-binding</keyword>
<dbReference type="InterPro" id="IPR023693">
    <property type="entry name" value="ABC_transptr_BtuD"/>
</dbReference>
<proteinExistence type="inferred from homology"/>
<keyword evidence="7 8" id="KW-0472">Membrane</keyword>
<dbReference type="PROSITE" id="PS00211">
    <property type="entry name" value="ABC_TRANSPORTER_1"/>
    <property type="match status" value="1"/>
</dbReference>
<dbReference type="FunFam" id="3.40.50.300:FF:000462">
    <property type="entry name" value="Vitamin B12 import ATP-binding protein BtuD"/>
    <property type="match status" value="1"/>
</dbReference>
<keyword evidence="3" id="KW-0997">Cell inner membrane</keyword>
<dbReference type="NCBIfam" id="NF002981">
    <property type="entry name" value="PRK03695.1"/>
    <property type="match status" value="1"/>
</dbReference>
<comment type="similarity">
    <text evidence="8">Belongs to the ABC transporter superfamily. Vitamin B12 importer (TC 3.A.1.13.1) family.</text>
</comment>
<keyword evidence="10" id="KW-0378">Hydrolase</keyword>
<keyword evidence="2 8" id="KW-1003">Cell membrane</keyword>
<organism evidence="10 11">
    <name type="scientific">Photobacterium damselae</name>
    <dbReference type="NCBI Taxonomy" id="38293"/>
    <lineage>
        <taxon>Bacteria</taxon>
        <taxon>Pseudomonadati</taxon>
        <taxon>Pseudomonadota</taxon>
        <taxon>Gammaproteobacteria</taxon>
        <taxon>Vibrionales</taxon>
        <taxon>Vibrionaceae</taxon>
        <taxon>Photobacterium</taxon>
    </lineage>
</organism>
<evidence type="ECO:0000256" key="5">
    <source>
        <dbReference type="ARBA" id="ARBA00022840"/>
    </source>
</evidence>
<evidence type="ECO:0000256" key="1">
    <source>
        <dbReference type="ARBA" id="ARBA00022448"/>
    </source>
</evidence>
<keyword evidence="6 8" id="KW-1278">Translocase</keyword>
<dbReference type="Pfam" id="PF00005">
    <property type="entry name" value="ABC_tran"/>
    <property type="match status" value="1"/>
</dbReference>
<evidence type="ECO:0000256" key="8">
    <source>
        <dbReference type="HAMAP-Rule" id="MF_01005"/>
    </source>
</evidence>